<comment type="caution">
    <text evidence="2">The sequence shown here is derived from an EMBL/GenBank/DDBJ whole genome shotgun (WGS) entry which is preliminary data.</text>
</comment>
<dbReference type="EMBL" id="JBHSBC010000014">
    <property type="protein sequence ID" value="MFC3981659.1"/>
    <property type="molecule type" value="Genomic_DNA"/>
</dbReference>
<feature type="signal peptide" evidence="1">
    <location>
        <begin position="1"/>
        <end position="28"/>
    </location>
</feature>
<proteinExistence type="predicted"/>
<dbReference type="RefSeq" id="WP_352008616.1">
    <property type="nucleotide sequence ID" value="NZ_JBHSBC010000014.1"/>
</dbReference>
<gene>
    <name evidence="2" type="ORF">ACFOYY_16075</name>
</gene>
<organism evidence="2 3">
    <name type="scientific">Streptosporangium jomthongense</name>
    <dbReference type="NCBI Taxonomy" id="1193683"/>
    <lineage>
        <taxon>Bacteria</taxon>
        <taxon>Bacillati</taxon>
        <taxon>Actinomycetota</taxon>
        <taxon>Actinomycetes</taxon>
        <taxon>Streptosporangiales</taxon>
        <taxon>Streptosporangiaceae</taxon>
        <taxon>Streptosporangium</taxon>
    </lineage>
</organism>
<evidence type="ECO:0000313" key="2">
    <source>
        <dbReference type="EMBL" id="MFC3981659.1"/>
    </source>
</evidence>
<accession>A0ABV8EZ39</accession>
<sequence>MPGRVLTLLSGAVLAASAVLTVAAPAQAAVVERGESPITTGEYCIARIDSRSVVGLYERGSLNCYGYVGGRFAYLGTGNAYDACRSSNPGRVIVGVKEGLPSHYLICLVEV</sequence>
<feature type="chain" id="PRO_5046123882" evidence="1">
    <location>
        <begin position="29"/>
        <end position="111"/>
    </location>
</feature>
<evidence type="ECO:0000256" key="1">
    <source>
        <dbReference type="SAM" id="SignalP"/>
    </source>
</evidence>
<keyword evidence="3" id="KW-1185">Reference proteome</keyword>
<reference evidence="3" key="1">
    <citation type="journal article" date="2019" name="Int. J. Syst. Evol. Microbiol.">
        <title>The Global Catalogue of Microorganisms (GCM) 10K type strain sequencing project: providing services to taxonomists for standard genome sequencing and annotation.</title>
        <authorList>
            <consortium name="The Broad Institute Genomics Platform"/>
            <consortium name="The Broad Institute Genome Sequencing Center for Infectious Disease"/>
            <person name="Wu L."/>
            <person name="Ma J."/>
        </authorList>
    </citation>
    <scope>NUCLEOTIDE SEQUENCE [LARGE SCALE GENOMIC DNA]</scope>
    <source>
        <strain evidence="3">TBRC 7912</strain>
    </source>
</reference>
<evidence type="ECO:0000313" key="3">
    <source>
        <dbReference type="Proteomes" id="UP001595698"/>
    </source>
</evidence>
<name>A0ABV8EZ39_9ACTN</name>
<protein>
    <submittedName>
        <fullName evidence="2">Uncharacterized protein</fullName>
    </submittedName>
</protein>
<keyword evidence="1" id="KW-0732">Signal</keyword>
<dbReference type="Proteomes" id="UP001595698">
    <property type="component" value="Unassembled WGS sequence"/>
</dbReference>